<dbReference type="EMBL" id="AAWL01000049">
    <property type="protein sequence ID" value="EAX46305.1"/>
    <property type="molecule type" value="Genomic_DNA"/>
</dbReference>
<keyword evidence="5" id="KW-0411">Iron-sulfur</keyword>
<proteinExistence type="predicted"/>
<keyword evidence="3" id="KW-0677">Repeat</keyword>
<dbReference type="PANTHER" id="PTHR32479">
    <property type="entry name" value="GLYCOLATE OXIDASE IRON-SULFUR SUBUNIT"/>
    <property type="match status" value="1"/>
</dbReference>
<evidence type="ECO:0000313" key="8">
    <source>
        <dbReference type="Proteomes" id="UP000005139"/>
    </source>
</evidence>
<evidence type="ECO:0000256" key="4">
    <source>
        <dbReference type="ARBA" id="ARBA00023004"/>
    </source>
</evidence>
<evidence type="ECO:0000256" key="5">
    <source>
        <dbReference type="ARBA" id="ARBA00023014"/>
    </source>
</evidence>
<evidence type="ECO:0000256" key="2">
    <source>
        <dbReference type="ARBA" id="ARBA00022723"/>
    </source>
</evidence>
<keyword evidence="4" id="KW-0408">Iron</keyword>
<sequence>MTNMVNPSLGHAVIDVLERHDCEVVIPTNVQCCGTPHLAYGGYGDSRPFLPGHNIKLLLDAQPDFIVADCATCGGTLKEYDKLIPEAETFTKKVYDISEFLVNRLDIKLGSKLVEAVATYHDSCHLSRGQGVTAQPREILKSIPGLVFREMPEADRCCGGAGSFCITHYDVSSLILDRKIRNIKSVAPDIVATGCPACKMQIEHGIARHGLAIRVFHPLELLAQTYKDG</sequence>
<evidence type="ECO:0000256" key="3">
    <source>
        <dbReference type="ARBA" id="ARBA00022737"/>
    </source>
</evidence>
<keyword evidence="8" id="KW-1185">Reference proteome</keyword>
<keyword evidence="2" id="KW-0479">Metal-binding</keyword>
<feature type="domain" description="Cysteine-rich" evidence="6">
    <location>
        <begin position="6"/>
        <end position="78"/>
    </location>
</feature>
<evidence type="ECO:0000256" key="1">
    <source>
        <dbReference type="ARBA" id="ARBA00022485"/>
    </source>
</evidence>
<dbReference type="Proteomes" id="UP000005139">
    <property type="component" value="Unassembled WGS sequence"/>
</dbReference>
<dbReference type="Pfam" id="PF02754">
    <property type="entry name" value="CCG"/>
    <property type="match status" value="2"/>
</dbReference>
<feature type="domain" description="Cysteine-rich" evidence="6">
    <location>
        <begin position="119"/>
        <end position="202"/>
    </location>
</feature>
<keyword evidence="1" id="KW-0004">4Fe-4S</keyword>
<accession>A1HUI9</accession>
<evidence type="ECO:0000259" key="6">
    <source>
        <dbReference type="Pfam" id="PF02754"/>
    </source>
</evidence>
<dbReference type="GO" id="GO:0051539">
    <property type="term" value="F:4 iron, 4 sulfur cluster binding"/>
    <property type="evidence" value="ECO:0007669"/>
    <property type="project" value="UniProtKB-KW"/>
</dbReference>
<evidence type="ECO:0000313" key="7">
    <source>
        <dbReference type="EMBL" id="EAX46305.1"/>
    </source>
</evidence>
<dbReference type="GO" id="GO:0046872">
    <property type="term" value="F:metal ion binding"/>
    <property type="evidence" value="ECO:0007669"/>
    <property type="project" value="UniProtKB-KW"/>
</dbReference>
<dbReference type="eggNOG" id="COG0247">
    <property type="taxonomic scope" value="Bacteria"/>
</dbReference>
<comment type="caution">
    <text evidence="7">The sequence shown here is derived from an EMBL/GenBank/DDBJ whole genome shotgun (WGS) entry which is preliminary data.</text>
</comment>
<dbReference type="PANTHER" id="PTHR32479:SF17">
    <property type="entry name" value="GLYCOLATE OXIDASE IRON-SULFUR SUBUNIT"/>
    <property type="match status" value="1"/>
</dbReference>
<dbReference type="InterPro" id="IPR004017">
    <property type="entry name" value="Cys_rich_dom"/>
</dbReference>
<protein>
    <recommendedName>
        <fullName evidence="6">Cysteine-rich domain-containing protein</fullName>
    </recommendedName>
</protein>
<dbReference type="AlphaFoldDB" id="A1HUI9"/>
<reference evidence="7 8" key="2">
    <citation type="submission" date="2007-01" db="EMBL/GenBank/DDBJ databases">
        <title>Sequencing of the draft genome and assembly of Thermosinus carboxydivorans Nor1.</title>
        <authorList>
            <consortium name="US DOE Joint Genome Institute (JGI-PGF)"/>
            <person name="Copeland A."/>
            <person name="Lucas S."/>
            <person name="Lapidus A."/>
            <person name="Barry K."/>
            <person name="Glavina del Rio T."/>
            <person name="Dalin E."/>
            <person name="Tice H."/>
            <person name="Bruce D."/>
            <person name="Pitluck S."/>
            <person name="Richardson P."/>
        </authorList>
    </citation>
    <scope>NUCLEOTIDE SEQUENCE [LARGE SCALE GENOMIC DNA]</scope>
    <source>
        <strain evidence="7 8">Nor1</strain>
    </source>
</reference>
<dbReference type="GO" id="GO:0016491">
    <property type="term" value="F:oxidoreductase activity"/>
    <property type="evidence" value="ECO:0007669"/>
    <property type="project" value="UniProtKB-ARBA"/>
</dbReference>
<reference evidence="7 8" key="1">
    <citation type="submission" date="2007-01" db="EMBL/GenBank/DDBJ databases">
        <title>Annotation of the draft genome assembly of Thermosinus carboxydivorans Nor1.</title>
        <authorList>
            <consortium name="US DOE Joint Genome Institute (JGI-ORNL)"/>
            <person name="Larimer F."/>
            <person name="Land M."/>
            <person name="Hauser L."/>
        </authorList>
    </citation>
    <scope>NUCLEOTIDE SEQUENCE [LARGE SCALE GENOMIC DNA]</scope>
    <source>
        <strain evidence="7 8">Nor1</strain>
    </source>
</reference>
<gene>
    <name evidence="7" type="ORF">TcarDRAFT_2748</name>
</gene>
<name>A1HUI9_9FIRM</name>
<organism evidence="7 8">
    <name type="scientific">Thermosinus carboxydivorans Nor1</name>
    <dbReference type="NCBI Taxonomy" id="401526"/>
    <lineage>
        <taxon>Bacteria</taxon>
        <taxon>Bacillati</taxon>
        <taxon>Bacillota</taxon>
        <taxon>Negativicutes</taxon>
        <taxon>Selenomonadales</taxon>
        <taxon>Sporomusaceae</taxon>
        <taxon>Thermosinus</taxon>
    </lineage>
</organism>